<dbReference type="EMBL" id="FOXH01000018">
    <property type="protein sequence ID" value="SFQ43057.1"/>
    <property type="molecule type" value="Genomic_DNA"/>
</dbReference>
<protein>
    <submittedName>
        <fullName evidence="1">Uncharacterized protein</fullName>
    </submittedName>
</protein>
<evidence type="ECO:0000313" key="2">
    <source>
        <dbReference type="Proteomes" id="UP000199306"/>
    </source>
</evidence>
<dbReference type="Proteomes" id="UP000199306">
    <property type="component" value="Unassembled WGS sequence"/>
</dbReference>
<gene>
    <name evidence="1" type="ORF">SAMN04515674_118102</name>
</gene>
<accession>A0A1I5YGK3</accession>
<name>A0A1I5YGK3_9BACT</name>
<organism evidence="1 2">
    <name type="scientific">Pseudarcicella hirudinis</name>
    <dbReference type="NCBI Taxonomy" id="1079859"/>
    <lineage>
        <taxon>Bacteria</taxon>
        <taxon>Pseudomonadati</taxon>
        <taxon>Bacteroidota</taxon>
        <taxon>Cytophagia</taxon>
        <taxon>Cytophagales</taxon>
        <taxon>Flectobacillaceae</taxon>
        <taxon>Pseudarcicella</taxon>
    </lineage>
</organism>
<dbReference type="AlphaFoldDB" id="A0A1I5YGK3"/>
<proteinExistence type="predicted"/>
<dbReference type="OrthoDB" id="955897at2"/>
<sequence>MNHFPVLQSFTHITSSISDPVKALVSTQYVELSGWQQFRASVGEVFKQKRASYLAITDKHLVQVQTLGATVIDQKSFSLDEIHDLRFGSEKAPDLKDVHFPTIQITFGKKGKKGLETEEISYKLFPSLFFANLKYSEKVEEVLQMVQMRKELLNRLEKCHQKLEDKKALESLRSS</sequence>
<reference evidence="1 2" key="1">
    <citation type="submission" date="2016-10" db="EMBL/GenBank/DDBJ databases">
        <authorList>
            <person name="de Groot N.N."/>
        </authorList>
    </citation>
    <scope>NUCLEOTIDE SEQUENCE [LARGE SCALE GENOMIC DNA]</scope>
    <source>
        <strain evidence="2">E92,LMG 26720,CCM 7988</strain>
    </source>
</reference>
<evidence type="ECO:0000313" key="1">
    <source>
        <dbReference type="EMBL" id="SFQ43057.1"/>
    </source>
</evidence>
<keyword evidence="2" id="KW-1185">Reference proteome</keyword>
<dbReference type="RefSeq" id="WP_092019460.1">
    <property type="nucleotide sequence ID" value="NZ_FOXH01000018.1"/>
</dbReference>